<dbReference type="VEuPathDB" id="VectorBase:BGLB014063"/>
<evidence type="ECO:0000313" key="2">
    <source>
        <dbReference type="EnsemblMetazoa" id="BGLB014063-PB"/>
    </source>
</evidence>
<dbReference type="VEuPathDB" id="VectorBase:BGLAX_029936"/>
<proteinExistence type="predicted"/>
<dbReference type="KEGG" id="bgt:106053201"/>
<dbReference type="STRING" id="6526.A0A2C9K6G5"/>
<gene>
    <name evidence="2" type="primary">106053201</name>
</gene>
<dbReference type="AlphaFoldDB" id="A0A2C9K6G5"/>
<evidence type="ECO:0000313" key="3">
    <source>
        <dbReference type="Proteomes" id="UP000076420"/>
    </source>
</evidence>
<protein>
    <recommendedName>
        <fullName evidence="1">EF-hand domain-containing protein</fullName>
    </recommendedName>
</protein>
<accession>A0A2C9K6G5</accession>
<dbReference type="InterPro" id="IPR052603">
    <property type="entry name" value="EFCB6"/>
</dbReference>
<dbReference type="RefSeq" id="XP_013064160.2">
    <property type="nucleotide sequence ID" value="XM_013208706.2"/>
</dbReference>
<sequence length="931" mass="107973">MAAAAVASSIEENLRVIAQTKRIRVNEFFQDYDKLRSGFVSASQFFRCLWQTLSVKLSEEEEQALCMKYGFTEDGKINYKKFCDAIELKFDPKNIYGSPDIQKVETPEYLGTLRSKRPLTVDAESRLVDILRRMQHFYNIRGINLRTQYEDFDKHHQGVVSESQFYRNFPGPGDIDDEDIKVLVEKYNDPKSPGLINYLNLHHDVLAVHKYVEQEKKPQLLSMGKSVDMVALFPREDPTLAEILDKICIAVFKNGIRTIEFFKDHDKLRSGVITDNQFVCGLALACGKEAQLSRGEIQKLVENYRLPDGRVQYKQFCDAMENAFNIPDLDRKPTETVQRPAKGSLFRALKPLVEDEEQRLLGILSALSDKVEKERIMLYQYFKDFDRSTAYTRIVTPSQFARILHFLNLDVSPGDFKLIINKFQDPASGDVNYPAFVQAIDKQFVATTITEEKPPIVNDIRPIPKSMVETKWIESAPVSFEDLLARIRHIVLTNRLRINESFQDFDALRSGSITMAQFRRGLSSMGLSKIGFHDLNDNQFNLLAAHYRNPSKPDQILWMNFVSDIESVFTQTGLEQMPSAVVQPQEYFRVPKPGTIDWSNASKEHKDLYEAAMDRIRKRVEHRSVQCRPVFQDFDRHNKGHISRTQFRQALTMLEIPIEESEMQALEALYSNDYGVDYRKFLEDLQPSDPIPFMYVKRMEEIRKANSKEALPEQRAVTDLESVFIKIKTKVVKERIRVYEFMKDYDKLHSGRMLKTSFRRALNLARLSLLESEVAMLEDKFQSIQDYDYVNYLAFCQEIESVFTKDNLEKTPEDVIEQFKPDEEWKVTELTAEENEQANKCLLRIAEKVYKNRMQLFPLFEDYDRIHNGAVSQSQFRRVLTELELANLASDIDVKLICKKFQVQVGGRTDINYIAFCQTVNNLAGFDINMP</sequence>
<name>A0A2C9K6G5_BIOGL</name>
<dbReference type="Proteomes" id="UP000076420">
    <property type="component" value="Unassembled WGS sequence"/>
</dbReference>
<dbReference type="InterPro" id="IPR002048">
    <property type="entry name" value="EF_hand_dom"/>
</dbReference>
<dbReference type="GO" id="GO:0005509">
    <property type="term" value="F:calcium ion binding"/>
    <property type="evidence" value="ECO:0007669"/>
    <property type="project" value="InterPro"/>
</dbReference>
<dbReference type="PROSITE" id="PS50222">
    <property type="entry name" value="EF_HAND_2"/>
    <property type="match status" value="2"/>
</dbReference>
<feature type="domain" description="EF-hand" evidence="1">
    <location>
        <begin position="493"/>
        <end position="528"/>
    </location>
</feature>
<dbReference type="PANTHER" id="PTHR20875">
    <property type="entry name" value="EF-HAND CALCIUM-BINDING DOMAIN-CONTAINING PROTEIN 6-RELATED"/>
    <property type="match status" value="1"/>
</dbReference>
<dbReference type="Gene3D" id="1.10.238.10">
    <property type="entry name" value="EF-hand"/>
    <property type="match status" value="6"/>
</dbReference>
<dbReference type="PANTHER" id="PTHR20875:SF0">
    <property type="entry name" value="GH12158P"/>
    <property type="match status" value="1"/>
</dbReference>
<evidence type="ECO:0000259" key="1">
    <source>
        <dbReference type="PROSITE" id="PS50222"/>
    </source>
</evidence>
<dbReference type="InterPro" id="IPR011992">
    <property type="entry name" value="EF-hand-dom_pair"/>
</dbReference>
<dbReference type="EnsemblMetazoa" id="BGLB014063-RB">
    <property type="protein sequence ID" value="BGLB014063-PB"/>
    <property type="gene ID" value="BGLB014063"/>
</dbReference>
<reference evidence="2" key="1">
    <citation type="submission" date="2020-05" db="UniProtKB">
        <authorList>
            <consortium name="EnsemblMetazoa"/>
        </authorList>
    </citation>
    <scope>IDENTIFICATION</scope>
    <source>
        <strain evidence="2">BB02</strain>
    </source>
</reference>
<dbReference type="SUPFAM" id="SSF47473">
    <property type="entry name" value="EF-hand"/>
    <property type="match status" value="5"/>
</dbReference>
<organism evidence="2 3">
    <name type="scientific">Biomphalaria glabrata</name>
    <name type="common">Bloodfluke planorb</name>
    <name type="synonym">Freshwater snail</name>
    <dbReference type="NCBI Taxonomy" id="6526"/>
    <lineage>
        <taxon>Eukaryota</taxon>
        <taxon>Metazoa</taxon>
        <taxon>Spiralia</taxon>
        <taxon>Lophotrochozoa</taxon>
        <taxon>Mollusca</taxon>
        <taxon>Gastropoda</taxon>
        <taxon>Heterobranchia</taxon>
        <taxon>Euthyneura</taxon>
        <taxon>Panpulmonata</taxon>
        <taxon>Hygrophila</taxon>
        <taxon>Lymnaeoidea</taxon>
        <taxon>Planorbidae</taxon>
        <taxon>Biomphalaria</taxon>
    </lineage>
</organism>
<feature type="domain" description="EF-hand" evidence="1">
    <location>
        <begin position="630"/>
        <end position="657"/>
    </location>
</feature>
<dbReference type="OrthoDB" id="272072at2759"/>
<dbReference type="SMART" id="SM00054">
    <property type="entry name" value="EFh"/>
    <property type="match status" value="4"/>
</dbReference>